<name>A0A5C3QIQ1_9AGAR</name>
<feature type="compositionally biased region" description="Gly residues" evidence="1">
    <location>
        <begin position="118"/>
        <end position="163"/>
    </location>
</feature>
<dbReference type="STRING" id="1884261.A0A5C3QIQ1"/>
<evidence type="ECO:0000313" key="3">
    <source>
        <dbReference type="Proteomes" id="UP000305067"/>
    </source>
</evidence>
<organism evidence="2 3">
    <name type="scientific">Pterulicium gracile</name>
    <dbReference type="NCBI Taxonomy" id="1884261"/>
    <lineage>
        <taxon>Eukaryota</taxon>
        <taxon>Fungi</taxon>
        <taxon>Dikarya</taxon>
        <taxon>Basidiomycota</taxon>
        <taxon>Agaricomycotina</taxon>
        <taxon>Agaricomycetes</taxon>
        <taxon>Agaricomycetidae</taxon>
        <taxon>Agaricales</taxon>
        <taxon>Pleurotineae</taxon>
        <taxon>Pterulaceae</taxon>
        <taxon>Pterulicium</taxon>
    </lineage>
</organism>
<gene>
    <name evidence="2" type="ORF">BDV98DRAFT_507549</name>
</gene>
<evidence type="ECO:0000313" key="2">
    <source>
        <dbReference type="EMBL" id="TFL01397.1"/>
    </source>
</evidence>
<protein>
    <submittedName>
        <fullName evidence="2">Uncharacterized protein</fullName>
    </submittedName>
</protein>
<evidence type="ECO:0000256" key="1">
    <source>
        <dbReference type="SAM" id="MobiDB-lite"/>
    </source>
</evidence>
<dbReference type="Proteomes" id="UP000305067">
    <property type="component" value="Unassembled WGS sequence"/>
</dbReference>
<reference evidence="2 3" key="1">
    <citation type="journal article" date="2019" name="Nat. Ecol. Evol.">
        <title>Megaphylogeny resolves global patterns of mushroom evolution.</title>
        <authorList>
            <person name="Varga T."/>
            <person name="Krizsan K."/>
            <person name="Foldi C."/>
            <person name="Dima B."/>
            <person name="Sanchez-Garcia M."/>
            <person name="Sanchez-Ramirez S."/>
            <person name="Szollosi G.J."/>
            <person name="Szarkandi J.G."/>
            <person name="Papp V."/>
            <person name="Albert L."/>
            <person name="Andreopoulos W."/>
            <person name="Angelini C."/>
            <person name="Antonin V."/>
            <person name="Barry K.W."/>
            <person name="Bougher N.L."/>
            <person name="Buchanan P."/>
            <person name="Buyck B."/>
            <person name="Bense V."/>
            <person name="Catcheside P."/>
            <person name="Chovatia M."/>
            <person name="Cooper J."/>
            <person name="Damon W."/>
            <person name="Desjardin D."/>
            <person name="Finy P."/>
            <person name="Geml J."/>
            <person name="Haridas S."/>
            <person name="Hughes K."/>
            <person name="Justo A."/>
            <person name="Karasinski D."/>
            <person name="Kautmanova I."/>
            <person name="Kiss B."/>
            <person name="Kocsube S."/>
            <person name="Kotiranta H."/>
            <person name="LaButti K.M."/>
            <person name="Lechner B.E."/>
            <person name="Liimatainen K."/>
            <person name="Lipzen A."/>
            <person name="Lukacs Z."/>
            <person name="Mihaltcheva S."/>
            <person name="Morgado L.N."/>
            <person name="Niskanen T."/>
            <person name="Noordeloos M.E."/>
            <person name="Ohm R.A."/>
            <person name="Ortiz-Santana B."/>
            <person name="Ovrebo C."/>
            <person name="Racz N."/>
            <person name="Riley R."/>
            <person name="Savchenko A."/>
            <person name="Shiryaev A."/>
            <person name="Soop K."/>
            <person name="Spirin V."/>
            <person name="Szebenyi C."/>
            <person name="Tomsovsky M."/>
            <person name="Tulloss R.E."/>
            <person name="Uehling J."/>
            <person name="Grigoriev I.V."/>
            <person name="Vagvolgyi C."/>
            <person name="Papp T."/>
            <person name="Martin F.M."/>
            <person name="Miettinen O."/>
            <person name="Hibbett D.S."/>
            <person name="Nagy L.G."/>
        </authorList>
    </citation>
    <scope>NUCLEOTIDE SEQUENCE [LARGE SCALE GENOMIC DNA]</scope>
    <source>
        <strain evidence="2 3">CBS 309.79</strain>
    </source>
</reference>
<dbReference type="OrthoDB" id="2339190at2759"/>
<dbReference type="AlphaFoldDB" id="A0A5C3QIQ1"/>
<proteinExistence type="predicted"/>
<dbReference type="EMBL" id="ML178825">
    <property type="protein sequence ID" value="TFL01397.1"/>
    <property type="molecule type" value="Genomic_DNA"/>
</dbReference>
<keyword evidence="3" id="KW-1185">Reference proteome</keyword>
<accession>A0A5C3QIQ1</accession>
<sequence length="163" mass="17088">MDLAQRDVYSPHITSPGHKSVWTVGSKQSVTWDVSDAPPKDKITNSKGQIMLGYKDKDGETQHLDFAHPIAKGFDIRDGQHTIVVPDVPDRKENYFIVLMGDSGNKSPSFKIIQGSNSVGGFGQPGGPEQGHQGGGQASTSGQGGAQKGGLLPGKLGGILPGV</sequence>
<feature type="region of interest" description="Disordered" evidence="1">
    <location>
        <begin position="116"/>
        <end position="163"/>
    </location>
</feature>